<feature type="domain" description="Fe-containing alcohol dehydrogenase-like C-terminal" evidence="3">
    <location>
        <begin position="280"/>
        <end position="406"/>
    </location>
</feature>
<dbReference type="InterPro" id="IPR056798">
    <property type="entry name" value="ADH_Fe_C"/>
</dbReference>
<evidence type="ECO:0000313" key="4">
    <source>
        <dbReference type="EMBL" id="ROV94277.1"/>
    </source>
</evidence>
<dbReference type="PANTHER" id="PTHR11496">
    <property type="entry name" value="ALCOHOL DEHYDROGENASE"/>
    <property type="match status" value="1"/>
</dbReference>
<dbReference type="Gene3D" id="3.40.50.1970">
    <property type="match status" value="1"/>
</dbReference>
<feature type="domain" description="Alcohol dehydrogenase iron-type/glycerol dehydrogenase GldA" evidence="2">
    <location>
        <begin position="21"/>
        <end position="197"/>
    </location>
</feature>
<dbReference type="InterPro" id="IPR001670">
    <property type="entry name" value="ADH_Fe/GldA"/>
</dbReference>
<dbReference type="GO" id="GO:0005739">
    <property type="term" value="C:mitochondrion"/>
    <property type="evidence" value="ECO:0007669"/>
    <property type="project" value="TreeGrafter"/>
</dbReference>
<dbReference type="Gene3D" id="1.20.1090.10">
    <property type="entry name" value="Dehydroquinate synthase-like - alpha domain"/>
    <property type="match status" value="1"/>
</dbReference>
<dbReference type="CDD" id="cd08192">
    <property type="entry name" value="MAR-like"/>
    <property type="match status" value="1"/>
</dbReference>
<organism evidence="4 5">
    <name type="scientific">Cytospora schulzeri</name>
    <dbReference type="NCBI Taxonomy" id="448051"/>
    <lineage>
        <taxon>Eukaryota</taxon>
        <taxon>Fungi</taxon>
        <taxon>Dikarya</taxon>
        <taxon>Ascomycota</taxon>
        <taxon>Pezizomycotina</taxon>
        <taxon>Sordariomycetes</taxon>
        <taxon>Sordariomycetidae</taxon>
        <taxon>Diaporthales</taxon>
        <taxon>Cytosporaceae</taxon>
        <taxon>Cytospora</taxon>
    </lineage>
</organism>
<dbReference type="Pfam" id="PF00465">
    <property type="entry name" value="Fe-ADH"/>
    <property type="match status" value="1"/>
</dbReference>
<dbReference type="AlphaFoldDB" id="A0A423VTC9"/>
<dbReference type="GO" id="GO:0004022">
    <property type="term" value="F:alcohol dehydrogenase (NAD+) activity"/>
    <property type="evidence" value="ECO:0007669"/>
    <property type="project" value="TreeGrafter"/>
</dbReference>
<evidence type="ECO:0000259" key="3">
    <source>
        <dbReference type="Pfam" id="PF25137"/>
    </source>
</evidence>
<dbReference type="InterPro" id="IPR039697">
    <property type="entry name" value="Alcohol_dehydrogenase_Fe"/>
</dbReference>
<sequence>MPAKNRIQQFDVPSREGYDAIFDASYLEDIPAQIQSWKSKRILLVVSKGLDSNTSIARNLEESLGNLVVDRKAGVGSHSPYADVIDIAHRIQDQNVDCVVSLGSSSYSDACKIACLLAETLPPGFGADDMEDLVDEEKGAAPQDALKKPERVKLIVVPTSLSASEWNSVSSCTNGEGKKQHFGSWEYGAPDLILLDPKVAATSPDRLWLSSGVRAIDHCVEIMCNDRSWEDDVKEVNVHTEKGLRSLLKGLKEYKEGKERGDESELLGGISECQYGAREAIMGLIVHRVPLGPSHAIGHQLGSVTGVLHGETSCVMLAPVLRYTKERSSGAQAKVLDIFNDTLGWQEKEASDAVHRFVKMLGLPTTLSEVGVKTDEQVRKVAEKAVNDIWGGGKRQMEYDEILETLNLVR</sequence>
<keyword evidence="5" id="KW-1185">Reference proteome</keyword>
<evidence type="ECO:0000313" key="5">
    <source>
        <dbReference type="Proteomes" id="UP000283895"/>
    </source>
</evidence>
<dbReference type="InterPro" id="IPR018211">
    <property type="entry name" value="ADH_Fe_CS"/>
</dbReference>
<dbReference type="SUPFAM" id="SSF56796">
    <property type="entry name" value="Dehydroquinate synthase-like"/>
    <property type="match status" value="1"/>
</dbReference>
<evidence type="ECO:0000259" key="2">
    <source>
        <dbReference type="Pfam" id="PF00465"/>
    </source>
</evidence>
<dbReference type="EMBL" id="LKEA01000041">
    <property type="protein sequence ID" value="ROV94277.1"/>
    <property type="molecule type" value="Genomic_DNA"/>
</dbReference>
<dbReference type="Proteomes" id="UP000283895">
    <property type="component" value="Unassembled WGS sequence"/>
</dbReference>
<proteinExistence type="predicted"/>
<evidence type="ECO:0000256" key="1">
    <source>
        <dbReference type="ARBA" id="ARBA00023002"/>
    </source>
</evidence>
<keyword evidence="1" id="KW-0560">Oxidoreductase</keyword>
<dbReference type="PROSITE" id="PS00060">
    <property type="entry name" value="ADH_IRON_2"/>
    <property type="match status" value="1"/>
</dbReference>
<reference evidence="4 5" key="1">
    <citation type="submission" date="2015-09" db="EMBL/GenBank/DDBJ databases">
        <title>Host preference determinants of Valsa canker pathogens revealed by comparative genomics.</title>
        <authorList>
            <person name="Yin Z."/>
            <person name="Huang L."/>
        </authorList>
    </citation>
    <scope>NUCLEOTIDE SEQUENCE [LARGE SCALE GENOMIC DNA]</scope>
    <source>
        <strain evidence="4 5">03-1</strain>
    </source>
</reference>
<dbReference type="PANTHER" id="PTHR11496:SF107">
    <property type="entry name" value="ALCOHOL DEHYDROGENASE, PUTATIVE (AFU_ORTHOLOGUE AFUA_1G06800)-RELATED"/>
    <property type="match status" value="1"/>
</dbReference>
<dbReference type="GO" id="GO:0046872">
    <property type="term" value="F:metal ion binding"/>
    <property type="evidence" value="ECO:0007669"/>
    <property type="project" value="InterPro"/>
</dbReference>
<accession>A0A423VTC9</accession>
<dbReference type="OrthoDB" id="339764at2759"/>
<protein>
    <submittedName>
        <fullName evidence="4">Uncharacterized protein</fullName>
    </submittedName>
</protein>
<name>A0A423VTC9_9PEZI</name>
<gene>
    <name evidence="4" type="ORF">VMCG_08629</name>
</gene>
<dbReference type="Pfam" id="PF25137">
    <property type="entry name" value="ADH_Fe_C"/>
    <property type="match status" value="1"/>
</dbReference>
<dbReference type="STRING" id="356882.A0A423VTC9"/>
<comment type="caution">
    <text evidence="4">The sequence shown here is derived from an EMBL/GenBank/DDBJ whole genome shotgun (WGS) entry which is preliminary data.</text>
</comment>